<dbReference type="Gene3D" id="3.40.50.2000">
    <property type="entry name" value="Glycogen Phosphorylase B"/>
    <property type="match status" value="2"/>
</dbReference>
<dbReference type="Proteomes" id="UP000505355">
    <property type="component" value="Chromosome"/>
</dbReference>
<dbReference type="RefSeq" id="WP_173414615.1">
    <property type="nucleotide sequence ID" value="NZ_CP054139.1"/>
</dbReference>
<feature type="domain" description="Glycosyl transferase family 1" evidence="2">
    <location>
        <begin position="180"/>
        <end position="321"/>
    </location>
</feature>
<dbReference type="PANTHER" id="PTHR46401:SF2">
    <property type="entry name" value="GLYCOSYLTRANSFERASE WBBK-RELATED"/>
    <property type="match status" value="1"/>
</dbReference>
<evidence type="ECO:0000256" key="1">
    <source>
        <dbReference type="ARBA" id="ARBA00022679"/>
    </source>
</evidence>
<dbReference type="Pfam" id="PF00534">
    <property type="entry name" value="Glycos_transf_1"/>
    <property type="match status" value="1"/>
</dbReference>
<dbReference type="GO" id="GO:0009103">
    <property type="term" value="P:lipopolysaccharide biosynthetic process"/>
    <property type="evidence" value="ECO:0007669"/>
    <property type="project" value="TreeGrafter"/>
</dbReference>
<keyword evidence="1 3" id="KW-0808">Transferase</keyword>
<reference evidence="3 4" key="1">
    <citation type="submission" date="2020-05" db="EMBL/GenBank/DDBJ databases">
        <title>Mucilaginibacter mali sp. nov.</title>
        <authorList>
            <person name="Kim H.S."/>
            <person name="Lee K.C."/>
            <person name="Suh M.K."/>
            <person name="Kim J.-S."/>
            <person name="Han K.-I."/>
            <person name="Eom M.K."/>
            <person name="Shin Y.K."/>
            <person name="Lee J.-S."/>
        </authorList>
    </citation>
    <scope>NUCLEOTIDE SEQUENCE [LARGE SCALE GENOMIC DNA]</scope>
    <source>
        <strain evidence="3 4">G2-14</strain>
    </source>
</reference>
<keyword evidence="4" id="KW-1185">Reference proteome</keyword>
<dbReference type="AlphaFoldDB" id="A0A7D4Q8Z6"/>
<dbReference type="InterPro" id="IPR001296">
    <property type="entry name" value="Glyco_trans_1"/>
</dbReference>
<evidence type="ECO:0000259" key="2">
    <source>
        <dbReference type="Pfam" id="PF00534"/>
    </source>
</evidence>
<sequence>MRVALIARSTLYTGRGGDTVQIEKTAAYLWKIGVEADIKLSNANIAYADYDLLHFFNIPRPADMLRHAKASGKPYVISTILLDQSEYDQHHRRGLGRLLRFFSADAVEYIKTMARCILGKDHLASLQFIWKGQRRSIRELLDGAAMLLPNSASEYDRLVSRYGKTGDYRVIPNGVELDIFRNKHTSKEPDTVLCVARIEGNKNQLNLIKALNNTRFKVVLVGKPAPNQPDYYKACRELAADNITFIDYLPLDELVEHYQKAKVHILPSWFETTGLSTLEAAAMGCNIVITDKGDTRSYFENYAFYCDPESPESILQAVEKAGVAEYDLTLYHKIANNYTWQKTAAETLKAYQLVLSHQLKQSILLHESIVFN</sequence>
<evidence type="ECO:0000313" key="4">
    <source>
        <dbReference type="Proteomes" id="UP000505355"/>
    </source>
</evidence>
<proteinExistence type="predicted"/>
<protein>
    <submittedName>
        <fullName evidence="3">Glycosyltransferase family 4 protein</fullName>
    </submittedName>
</protein>
<dbReference type="PANTHER" id="PTHR46401">
    <property type="entry name" value="GLYCOSYLTRANSFERASE WBBK-RELATED"/>
    <property type="match status" value="1"/>
</dbReference>
<organism evidence="3 4">
    <name type="scientific">Mucilaginibacter mali</name>
    <dbReference type="NCBI Taxonomy" id="2740462"/>
    <lineage>
        <taxon>Bacteria</taxon>
        <taxon>Pseudomonadati</taxon>
        <taxon>Bacteroidota</taxon>
        <taxon>Sphingobacteriia</taxon>
        <taxon>Sphingobacteriales</taxon>
        <taxon>Sphingobacteriaceae</taxon>
        <taxon>Mucilaginibacter</taxon>
    </lineage>
</organism>
<dbReference type="EMBL" id="CP054139">
    <property type="protein sequence ID" value="QKJ29925.1"/>
    <property type="molecule type" value="Genomic_DNA"/>
</dbReference>
<dbReference type="SUPFAM" id="SSF53756">
    <property type="entry name" value="UDP-Glycosyltransferase/glycogen phosphorylase"/>
    <property type="match status" value="1"/>
</dbReference>
<dbReference type="CDD" id="cd03801">
    <property type="entry name" value="GT4_PimA-like"/>
    <property type="match status" value="1"/>
</dbReference>
<gene>
    <name evidence="3" type="ORF">HQ865_09205</name>
</gene>
<dbReference type="GO" id="GO:0016757">
    <property type="term" value="F:glycosyltransferase activity"/>
    <property type="evidence" value="ECO:0007669"/>
    <property type="project" value="InterPro"/>
</dbReference>
<name>A0A7D4Q8Z6_9SPHI</name>
<accession>A0A7D4Q8Z6</accession>
<evidence type="ECO:0000313" key="3">
    <source>
        <dbReference type="EMBL" id="QKJ29925.1"/>
    </source>
</evidence>
<dbReference type="KEGG" id="mmab:HQ865_09205"/>